<feature type="region of interest" description="Disordered" evidence="8">
    <location>
        <begin position="139"/>
        <end position="214"/>
    </location>
</feature>
<protein>
    <submittedName>
        <fullName evidence="10">Transmembrane and coiled-coil domain family 2</fullName>
    </submittedName>
</protein>
<accession>A0A8C4TZA5</accession>
<feature type="region of interest" description="Disordered" evidence="8">
    <location>
        <begin position="1"/>
        <end position="98"/>
    </location>
</feature>
<feature type="compositionally biased region" description="Gly residues" evidence="8">
    <location>
        <begin position="839"/>
        <end position="853"/>
    </location>
</feature>
<dbReference type="GO" id="GO:0016020">
    <property type="term" value="C:membrane"/>
    <property type="evidence" value="ECO:0007669"/>
    <property type="project" value="UniProtKB-SubCell"/>
</dbReference>
<evidence type="ECO:0000256" key="1">
    <source>
        <dbReference type="ARBA" id="ARBA00004370"/>
    </source>
</evidence>
<dbReference type="AlphaFoldDB" id="A0A8C4TZA5"/>
<feature type="compositionally biased region" description="Basic and acidic residues" evidence="8">
    <location>
        <begin position="378"/>
        <end position="387"/>
    </location>
</feature>
<feature type="compositionally biased region" description="Basic and acidic residues" evidence="8">
    <location>
        <begin position="474"/>
        <end position="488"/>
    </location>
</feature>
<dbReference type="PANTHER" id="PTHR17613:SF9">
    <property type="entry name" value="TRANSMEMBRANE AND COILED-COIL DOMAINS PROTEIN 2"/>
    <property type="match status" value="1"/>
</dbReference>
<dbReference type="Ensembl" id="ENSFTIT00000003515.1">
    <property type="protein sequence ID" value="ENSFTIP00000003365.1"/>
    <property type="gene ID" value="ENSFTIG00000002313.1"/>
</dbReference>
<feature type="compositionally biased region" description="Low complexity" evidence="8">
    <location>
        <begin position="139"/>
        <end position="149"/>
    </location>
</feature>
<feature type="compositionally biased region" description="Low complexity" evidence="8">
    <location>
        <begin position="55"/>
        <end position="75"/>
    </location>
</feature>
<keyword evidence="6 9" id="KW-0472">Membrane</keyword>
<keyword evidence="3 9" id="KW-0812">Transmembrane</keyword>
<feature type="compositionally biased region" description="Low complexity" evidence="8">
    <location>
        <begin position="241"/>
        <end position="262"/>
    </location>
</feature>
<evidence type="ECO:0000256" key="3">
    <source>
        <dbReference type="ARBA" id="ARBA00022692"/>
    </source>
</evidence>
<reference evidence="10" key="2">
    <citation type="submission" date="2025-09" db="UniProtKB">
        <authorList>
            <consortium name="Ensembl"/>
        </authorList>
    </citation>
    <scope>IDENTIFICATION</scope>
</reference>
<dbReference type="PANTHER" id="PTHR17613">
    <property type="entry name" value="CEREBRAL PROTEIN-11-RELATED"/>
    <property type="match status" value="1"/>
</dbReference>
<dbReference type="Pfam" id="PF10267">
    <property type="entry name" value="Tmemb_cc2"/>
    <property type="match status" value="1"/>
</dbReference>
<feature type="compositionally biased region" description="Basic residues" evidence="8">
    <location>
        <begin position="354"/>
        <end position="377"/>
    </location>
</feature>
<dbReference type="OrthoDB" id="10072335at2759"/>
<dbReference type="GO" id="GO:0012505">
    <property type="term" value="C:endomembrane system"/>
    <property type="evidence" value="ECO:0007669"/>
    <property type="project" value="TreeGrafter"/>
</dbReference>
<feature type="transmembrane region" description="Helical" evidence="9">
    <location>
        <begin position="1027"/>
        <end position="1046"/>
    </location>
</feature>
<evidence type="ECO:0000256" key="8">
    <source>
        <dbReference type="SAM" id="MobiDB-lite"/>
    </source>
</evidence>
<evidence type="ECO:0000256" key="6">
    <source>
        <dbReference type="ARBA" id="ARBA00023136"/>
    </source>
</evidence>
<feature type="transmembrane region" description="Helical" evidence="9">
    <location>
        <begin position="997"/>
        <end position="1020"/>
    </location>
</feature>
<feature type="compositionally biased region" description="Pro residues" evidence="8">
    <location>
        <begin position="45"/>
        <end position="54"/>
    </location>
</feature>
<evidence type="ECO:0000256" key="9">
    <source>
        <dbReference type="SAM" id="Phobius"/>
    </source>
</evidence>
<name>A0A8C4TZA5_FALTI</name>
<feature type="compositionally biased region" description="Basic residues" evidence="8">
    <location>
        <begin position="298"/>
        <end position="321"/>
    </location>
</feature>
<feature type="region of interest" description="Disordered" evidence="8">
    <location>
        <begin position="235"/>
        <end position="488"/>
    </location>
</feature>
<reference evidence="10" key="1">
    <citation type="submission" date="2025-08" db="UniProtKB">
        <authorList>
            <consortium name="Ensembl"/>
        </authorList>
    </citation>
    <scope>IDENTIFICATION</scope>
</reference>
<feature type="region of interest" description="Disordered" evidence="8">
    <location>
        <begin position="800"/>
        <end position="864"/>
    </location>
</feature>
<evidence type="ECO:0000256" key="4">
    <source>
        <dbReference type="ARBA" id="ARBA00022989"/>
    </source>
</evidence>
<feature type="compositionally biased region" description="Low complexity" evidence="8">
    <location>
        <begin position="391"/>
        <end position="419"/>
    </location>
</feature>
<keyword evidence="4 9" id="KW-1133">Transmembrane helix</keyword>
<dbReference type="GO" id="GO:0042982">
    <property type="term" value="P:amyloid precursor protein metabolic process"/>
    <property type="evidence" value="ECO:0007669"/>
    <property type="project" value="TreeGrafter"/>
</dbReference>
<evidence type="ECO:0000256" key="2">
    <source>
        <dbReference type="ARBA" id="ARBA00008108"/>
    </source>
</evidence>
<feature type="compositionally biased region" description="Basic residues" evidence="8">
    <location>
        <begin position="445"/>
        <end position="456"/>
    </location>
</feature>
<keyword evidence="5 7" id="KW-0175">Coiled coil</keyword>
<evidence type="ECO:0000256" key="5">
    <source>
        <dbReference type="ARBA" id="ARBA00023054"/>
    </source>
</evidence>
<feature type="coiled-coil region" evidence="7">
    <location>
        <begin position="874"/>
        <end position="944"/>
    </location>
</feature>
<sequence>MASGSVPLSPPHRGGHSAPARLPLPVSPPSRREGRTPGGPAFLLSPPPTPPASPTPAATFLLRGSASASRAARCAEPLSGRRGAKGRRAGGPRQRGMPEVVVHPRREAARRAGHAGSCSPAAPQCLLGIVVRRGSRGRAALPPLPSLLREPPRRQPGQRGGGVQEGAERALGAAGGGARPAEPWPALRQSGGGASAAAGRPRCPVSTAGAAAGSGAGARTIFFNNSNKKYIFKKGERRAAQRPGAAQRHGGPSLPLRAARSGWAGGGGVRQHRQPRQLRAAAANRRRRPRPPPAASGQRRRHSGPRRRRRRGCRCRRARSRRGAEPPPGPGTAGQARAGRGHAALGPRSGRPGAARRRRRGRRHRRLPGARRTGMKRCRSDELRQPEEDPGAAGEPPGPAAMEAKPGEAAAAAPPEAGAVPPPRTKPPDLKKIQQLSEGSMFGHGLKHLFHSRRRSREREHQNSQDSLPPHYGTSDHDSPDEKERSPEMHRVSYAMSLHDLPARPTAFNRVLQQIRSRPSIKRGTSLHSGSRRAKSGSLEPQKGSPHLIRKAPQDSSLTAILHQHQGRPRSSSTTDTAILLAESGAVYLLTEDTECLADKLDKGDVTALGLPSTAGHGDADGTVCLDVPDGTPDPHRTKAAIEHLHQKILKITEQIKIEQEARDDNVAEYLKLANNADKQQASRIKQVFEKKNQKSAQTIAQLHKKLEHYHKKLKEIEQNGPSRQPKDVFRDMHQGLKDVGANVRSSISGFGGGVVEGVKGGLSGLSQATHTAVVSKPREFASLIRNKFGSADNIAHLKDTLDDGHPEEASRALSGSATLVSSPKYGSDDECSSATSGSAGGSNSGAGPGGLGSPKSNTLDSHHNNFDTILEELREIKDSQSHLEDSMEDLKAQLQRDYTYMTQCLQEERYRYERLEEQLNDLTELHQNEMTNLKQELASMEEKVAYQSYERARDIQEAVESCLTRVTKLELQQQQQQVVQLEGVENANARALLGKFINVILALMAVLLVFVSTIANFITPLMKTRMRILSTALLVLFLFFLWKHWDSISYFLEHVLLSS</sequence>
<feature type="compositionally biased region" description="Basic and acidic residues" evidence="8">
    <location>
        <begin position="800"/>
        <end position="811"/>
    </location>
</feature>
<comment type="subcellular location">
    <subcellularLocation>
        <location evidence="1">Membrane</location>
    </subcellularLocation>
</comment>
<evidence type="ECO:0000313" key="10">
    <source>
        <dbReference type="Ensembl" id="ENSFTIP00000003365.1"/>
    </source>
</evidence>
<comment type="similarity">
    <text evidence="2">Belongs to the TEX28 family.</text>
</comment>
<evidence type="ECO:0000313" key="11">
    <source>
        <dbReference type="Proteomes" id="UP000694562"/>
    </source>
</evidence>
<feature type="region of interest" description="Disordered" evidence="8">
    <location>
        <begin position="515"/>
        <end position="551"/>
    </location>
</feature>
<organism evidence="10 11">
    <name type="scientific">Falco tinnunculus</name>
    <name type="common">Common kestrel</name>
    <dbReference type="NCBI Taxonomy" id="100819"/>
    <lineage>
        <taxon>Eukaryota</taxon>
        <taxon>Metazoa</taxon>
        <taxon>Chordata</taxon>
        <taxon>Craniata</taxon>
        <taxon>Vertebrata</taxon>
        <taxon>Euteleostomi</taxon>
        <taxon>Archelosauria</taxon>
        <taxon>Archosauria</taxon>
        <taxon>Dinosauria</taxon>
        <taxon>Saurischia</taxon>
        <taxon>Theropoda</taxon>
        <taxon>Coelurosauria</taxon>
        <taxon>Aves</taxon>
        <taxon>Neognathae</taxon>
        <taxon>Neoaves</taxon>
        <taxon>Telluraves</taxon>
        <taxon>Australaves</taxon>
        <taxon>Falconiformes</taxon>
        <taxon>Falconidae</taxon>
        <taxon>Falco</taxon>
    </lineage>
</organism>
<proteinExistence type="inferred from homology"/>
<dbReference type="InterPro" id="IPR019394">
    <property type="entry name" value="TEX28/TMCC"/>
</dbReference>
<evidence type="ECO:0000256" key="7">
    <source>
        <dbReference type="SAM" id="Coils"/>
    </source>
</evidence>
<feature type="compositionally biased region" description="Low complexity" evidence="8">
    <location>
        <begin position="333"/>
        <end position="353"/>
    </location>
</feature>
<dbReference type="Proteomes" id="UP000694562">
    <property type="component" value="Unplaced"/>
</dbReference>
<keyword evidence="11" id="KW-1185">Reference proteome</keyword>